<reference evidence="1 2" key="1">
    <citation type="journal article" date="2021" name="Elife">
        <title>Chloroplast acquisition without the gene transfer in kleptoplastic sea slugs, Plakobranchus ocellatus.</title>
        <authorList>
            <person name="Maeda T."/>
            <person name="Takahashi S."/>
            <person name="Yoshida T."/>
            <person name="Shimamura S."/>
            <person name="Takaki Y."/>
            <person name="Nagai Y."/>
            <person name="Toyoda A."/>
            <person name="Suzuki Y."/>
            <person name="Arimoto A."/>
            <person name="Ishii H."/>
            <person name="Satoh N."/>
            <person name="Nishiyama T."/>
            <person name="Hasebe M."/>
            <person name="Maruyama T."/>
            <person name="Minagawa J."/>
            <person name="Obokata J."/>
            <person name="Shigenobu S."/>
        </authorList>
    </citation>
    <scope>NUCLEOTIDE SEQUENCE [LARGE SCALE GENOMIC DNA]</scope>
</reference>
<evidence type="ECO:0000313" key="2">
    <source>
        <dbReference type="Proteomes" id="UP000735302"/>
    </source>
</evidence>
<gene>
    <name evidence="1" type="ORF">PoB_004604600</name>
</gene>
<proteinExistence type="predicted"/>
<dbReference type="EMBL" id="BLXT01005065">
    <property type="protein sequence ID" value="GFO19541.1"/>
    <property type="molecule type" value="Genomic_DNA"/>
</dbReference>
<keyword evidence="2" id="KW-1185">Reference proteome</keyword>
<sequence>MPKLLVDGIPSFPKLQSLRDVSDRNRTALLCLSHDCSQTHVGGVSLDEGWSVCIEDERANTVSDSVLDLVKRRLTGSSPTESDVFTSEPTERLSCCQVFDEP</sequence>
<name>A0AAV4B818_9GAST</name>
<comment type="caution">
    <text evidence="1">The sequence shown here is derived from an EMBL/GenBank/DDBJ whole genome shotgun (WGS) entry which is preliminary data.</text>
</comment>
<organism evidence="1 2">
    <name type="scientific">Plakobranchus ocellatus</name>
    <dbReference type="NCBI Taxonomy" id="259542"/>
    <lineage>
        <taxon>Eukaryota</taxon>
        <taxon>Metazoa</taxon>
        <taxon>Spiralia</taxon>
        <taxon>Lophotrochozoa</taxon>
        <taxon>Mollusca</taxon>
        <taxon>Gastropoda</taxon>
        <taxon>Heterobranchia</taxon>
        <taxon>Euthyneura</taxon>
        <taxon>Panpulmonata</taxon>
        <taxon>Sacoglossa</taxon>
        <taxon>Placobranchoidea</taxon>
        <taxon>Plakobranchidae</taxon>
        <taxon>Plakobranchus</taxon>
    </lineage>
</organism>
<evidence type="ECO:0000313" key="1">
    <source>
        <dbReference type="EMBL" id="GFO19541.1"/>
    </source>
</evidence>
<dbReference type="AlphaFoldDB" id="A0AAV4B818"/>
<dbReference type="Proteomes" id="UP000735302">
    <property type="component" value="Unassembled WGS sequence"/>
</dbReference>
<protein>
    <submittedName>
        <fullName evidence="1">Uncharacterized protein</fullName>
    </submittedName>
</protein>
<accession>A0AAV4B818</accession>